<feature type="compositionally biased region" description="Low complexity" evidence="1">
    <location>
        <begin position="105"/>
        <end position="114"/>
    </location>
</feature>
<protein>
    <submittedName>
        <fullName evidence="3">Atrophin-1 isoform X1</fullName>
    </submittedName>
</protein>
<feature type="compositionally biased region" description="Basic and acidic residues" evidence="1">
    <location>
        <begin position="882"/>
        <end position="963"/>
    </location>
</feature>
<feature type="compositionally biased region" description="Basic residues" evidence="1">
    <location>
        <begin position="1043"/>
        <end position="1054"/>
    </location>
</feature>
<feature type="region of interest" description="Disordered" evidence="1">
    <location>
        <begin position="743"/>
        <end position="1054"/>
    </location>
</feature>
<feature type="compositionally biased region" description="Basic and acidic residues" evidence="1">
    <location>
        <begin position="558"/>
        <end position="575"/>
    </location>
</feature>
<feature type="region of interest" description="Disordered" evidence="1">
    <location>
        <begin position="558"/>
        <end position="585"/>
    </location>
</feature>
<feature type="compositionally biased region" description="Polar residues" evidence="1">
    <location>
        <begin position="776"/>
        <end position="788"/>
    </location>
</feature>
<feature type="compositionally biased region" description="Pro residues" evidence="1">
    <location>
        <begin position="12"/>
        <end position="23"/>
    </location>
</feature>
<dbReference type="GeneID" id="109710616"/>
<reference evidence="3" key="2">
    <citation type="submission" date="2025-08" db="UniProtKB">
        <authorList>
            <consortium name="RefSeq"/>
        </authorList>
    </citation>
    <scope>IDENTIFICATION</scope>
    <source>
        <tissue evidence="3">Leaf</tissue>
    </source>
</reference>
<feature type="region of interest" description="Disordered" evidence="1">
    <location>
        <begin position="1"/>
        <end position="196"/>
    </location>
</feature>
<reference evidence="2" key="1">
    <citation type="journal article" date="2015" name="Nat. Genet.">
        <title>The pineapple genome and the evolution of CAM photosynthesis.</title>
        <authorList>
            <person name="Ming R."/>
            <person name="VanBuren R."/>
            <person name="Wai C.M."/>
            <person name="Tang H."/>
            <person name="Schatz M.C."/>
            <person name="Bowers J.E."/>
            <person name="Lyons E."/>
            <person name="Wang M.L."/>
            <person name="Chen J."/>
            <person name="Biggers E."/>
            <person name="Zhang J."/>
            <person name="Huang L."/>
            <person name="Zhang L."/>
            <person name="Miao W."/>
            <person name="Zhang J."/>
            <person name="Ye Z."/>
            <person name="Miao C."/>
            <person name="Lin Z."/>
            <person name="Wang H."/>
            <person name="Zhou H."/>
            <person name="Yim W.C."/>
            <person name="Priest H.D."/>
            <person name="Zheng C."/>
            <person name="Woodhouse M."/>
            <person name="Edger P.P."/>
            <person name="Guyot R."/>
            <person name="Guo H.B."/>
            <person name="Guo H."/>
            <person name="Zheng G."/>
            <person name="Singh R."/>
            <person name="Sharma A."/>
            <person name="Min X."/>
            <person name="Zheng Y."/>
            <person name="Lee H."/>
            <person name="Gurtowski J."/>
            <person name="Sedlazeck F.J."/>
            <person name="Harkess A."/>
            <person name="McKain M.R."/>
            <person name="Liao Z."/>
            <person name="Fang J."/>
            <person name="Liu J."/>
            <person name="Zhang X."/>
            <person name="Zhang Q."/>
            <person name="Hu W."/>
            <person name="Qin Y."/>
            <person name="Wang K."/>
            <person name="Chen L.Y."/>
            <person name="Shirley N."/>
            <person name="Lin Y.R."/>
            <person name="Liu L.Y."/>
            <person name="Hernandez A.G."/>
            <person name="Wright C.L."/>
            <person name="Bulone V."/>
            <person name="Tuskan G.A."/>
            <person name="Heath K."/>
            <person name="Zee F."/>
            <person name="Moore P.H."/>
            <person name="Sunkar R."/>
            <person name="Leebens-Mack J.H."/>
            <person name="Mockler T."/>
            <person name="Bennetzen J.L."/>
            <person name="Freeling M."/>
            <person name="Sankoff D."/>
            <person name="Paterson A.H."/>
            <person name="Zhu X."/>
            <person name="Yang X."/>
            <person name="Smith J.A."/>
            <person name="Cushman J.C."/>
            <person name="Paull R.E."/>
            <person name="Yu Q."/>
        </authorList>
    </citation>
    <scope>NUCLEOTIDE SEQUENCE [LARGE SCALE GENOMIC DNA]</scope>
    <source>
        <strain evidence="2">cv. F153</strain>
    </source>
</reference>
<proteinExistence type="predicted"/>
<evidence type="ECO:0000313" key="2">
    <source>
        <dbReference type="Proteomes" id="UP000515123"/>
    </source>
</evidence>
<name>A0A6P5F606_ANACO</name>
<feature type="region of interest" description="Disordered" evidence="1">
    <location>
        <begin position="242"/>
        <end position="272"/>
    </location>
</feature>
<sequence length="1054" mass="115786">MDAFPPGSFGPADPPPPPPPQPHPQQHQHQHQHQYHAQAPLWYHPPPNPPSSSSPSPHHLPPYPHHPQPYPYPSPPLPLPHQWPPPDRHHLPSPPPPPPQPHFPSPYLSAAPYHAPHPPLPPYPHQYPSLSPHPPPPAAAPHLLHVPPPPPQPPHHHLPPPPPPPSSYPLPNQGWANQSWAQNQNQGWEYPDRSLPFNNEEDWAAKAKAWAAANATESHHAQPHNMPIGRVEENNYTYHEQYQLSASHPKEIPHPSLPQSTNQNHTDQQKEVNHLHGTSFISSGSSYGTDGRVPQNAGDEVTVADKDRVASPQRYFGSFRSVYEQEVSYSNSSTPGKEDVLIQGRNSQLTPSLNASSSLQDGFVAPPSAIPVRNPSLEQFHFNHGVQTAKSIADPSNRPLDSNYSHSESVGPVGTVAHDATITTAPHAWTPTGTAGFFPQAPLPPSGTQMDLSVVSQPSLPIHPAPPFGRIPAPSYRPGVPPVPFGVGAGTSLHPASAFPGDINGSFNLPERPKKSAVPNWLREEILKNKSVLAGAAPNHQDGNSFHSVGSEDAEKLFKKADQVDSKSIDSNKSTEDEEDDEDEVEAARTAAINQEIKRVLTEVLMKVTDDLFDEIATKVLNEDDLTVEVHEPTEPADLVDSKVPHSAISTPKASAKILIPVKTADNKDSGRNGDSAQSSPRGDVLGLANYDSDEDDGNDIRSQPSNLITLERTANSSHQQANNGQSSQNVLEGMDKQDVVIKNEEPNGGSHNAEIGKDRSDQPSRSSSVRENDKNSLMQDVSTSCDDLSTHEKSLKRKYSNEALDAVGRKDTIACELTGGDAKNGKSTSGEVHAGESKSISRRTEQVSNKEDSVKEGKDSVVKTGYEVPRGTNPSNCNDSTKVKERIYKKESSKEKPKDRSTRVDVRESDGRSNSKHQDTKVDRKDATKDKREKSKDGTDRKREQAREEKEDRSRRVTKDSARNSSKRSPSPRGRSSKDNSLRGHGSVSSDEPSENSKRRKLQSCRSSLSRSPTRSRNRHVSRSPNSKHSHRRHSPYTSTERRRRSRTPVKRR</sequence>
<dbReference type="OrthoDB" id="540503at2759"/>
<dbReference type="RefSeq" id="XP_020088918.1">
    <property type="nucleotide sequence ID" value="XM_020233329.1"/>
</dbReference>
<feature type="compositionally biased region" description="Basic and acidic residues" evidence="1">
    <location>
        <begin position="843"/>
        <end position="862"/>
    </location>
</feature>
<evidence type="ECO:0000313" key="3">
    <source>
        <dbReference type="RefSeq" id="XP_020088918.1"/>
    </source>
</evidence>
<feature type="compositionally biased region" description="Pro residues" evidence="1">
    <location>
        <begin position="146"/>
        <end position="168"/>
    </location>
</feature>
<evidence type="ECO:0000256" key="1">
    <source>
        <dbReference type="SAM" id="MobiDB-lite"/>
    </source>
</evidence>
<feature type="compositionally biased region" description="Low complexity" evidence="1">
    <location>
        <begin position="964"/>
        <end position="975"/>
    </location>
</feature>
<feature type="compositionally biased region" description="Basic residues" evidence="1">
    <location>
        <begin position="1015"/>
        <end position="1036"/>
    </location>
</feature>
<dbReference type="PRINTS" id="PR01217">
    <property type="entry name" value="PRICHEXTENSN"/>
</dbReference>
<feature type="compositionally biased region" description="Low complexity" evidence="1">
    <location>
        <begin position="169"/>
        <end position="188"/>
    </location>
</feature>
<keyword evidence="2" id="KW-1185">Reference proteome</keyword>
<feature type="compositionally biased region" description="Low complexity" evidence="1">
    <location>
        <begin position="1005"/>
        <end position="1014"/>
    </location>
</feature>
<feature type="compositionally biased region" description="Pro residues" evidence="1">
    <location>
        <begin position="115"/>
        <end position="139"/>
    </location>
</feature>
<dbReference type="AlphaFoldDB" id="A0A6P5F606"/>
<gene>
    <name evidence="3" type="primary">LOC109710616</name>
</gene>
<feature type="compositionally biased region" description="Pro residues" evidence="1">
    <location>
        <begin position="43"/>
        <end position="85"/>
    </location>
</feature>
<feature type="region of interest" description="Disordered" evidence="1">
    <location>
        <begin position="661"/>
        <end position="704"/>
    </location>
</feature>
<feature type="compositionally biased region" description="Basic and acidic residues" evidence="1">
    <location>
        <begin position="755"/>
        <end position="775"/>
    </location>
</feature>
<organism evidence="2 3">
    <name type="scientific">Ananas comosus</name>
    <name type="common">Pineapple</name>
    <name type="synonym">Ananas ananas</name>
    <dbReference type="NCBI Taxonomy" id="4615"/>
    <lineage>
        <taxon>Eukaryota</taxon>
        <taxon>Viridiplantae</taxon>
        <taxon>Streptophyta</taxon>
        <taxon>Embryophyta</taxon>
        <taxon>Tracheophyta</taxon>
        <taxon>Spermatophyta</taxon>
        <taxon>Magnoliopsida</taxon>
        <taxon>Liliopsida</taxon>
        <taxon>Poales</taxon>
        <taxon>Bromeliaceae</taxon>
        <taxon>Bromelioideae</taxon>
        <taxon>Ananas</taxon>
    </lineage>
</organism>
<feature type="compositionally biased region" description="Polar residues" evidence="1">
    <location>
        <begin position="257"/>
        <end position="266"/>
    </location>
</feature>
<accession>A0A6P5F606</accession>
<feature type="region of interest" description="Disordered" evidence="1">
    <location>
        <begin position="208"/>
        <end position="227"/>
    </location>
</feature>
<feature type="compositionally biased region" description="Pro residues" evidence="1">
    <location>
        <begin position="92"/>
        <end position="104"/>
    </location>
</feature>
<dbReference type="Proteomes" id="UP000515123">
    <property type="component" value="Linkage group 5"/>
</dbReference>
<feature type="compositionally biased region" description="Acidic residues" evidence="1">
    <location>
        <begin position="576"/>
        <end position="585"/>
    </location>
</feature>